<name>A0A2X2T643_9ENTR</name>
<dbReference type="GO" id="GO:0071949">
    <property type="term" value="F:FAD binding"/>
    <property type="evidence" value="ECO:0007669"/>
    <property type="project" value="UniProtKB-UniRule"/>
</dbReference>
<keyword evidence="4 5" id="KW-0560">Oxidoreductase</keyword>
<sequence>MPLALRKWLALPKEDLENRFALEGNEGAAWLFIGGVCGEQPAGGFLYTNNDTLSVGIVCPLSFAPGFLRSAS</sequence>
<keyword evidence="3 5" id="KW-0274">FAD</keyword>
<comment type="cofactor">
    <cofactor evidence="1 5">
        <name>FAD</name>
        <dbReference type="ChEBI" id="CHEBI:57692"/>
    </cofactor>
</comment>
<evidence type="ECO:0000313" key="7">
    <source>
        <dbReference type="Proteomes" id="UP000251197"/>
    </source>
</evidence>
<evidence type="ECO:0000256" key="3">
    <source>
        <dbReference type="ARBA" id="ARBA00022827"/>
    </source>
</evidence>
<accession>A0A2X2T643</accession>
<evidence type="ECO:0000256" key="4">
    <source>
        <dbReference type="ARBA" id="ARBA00023002"/>
    </source>
</evidence>
<dbReference type="GO" id="GO:0016491">
    <property type="term" value="F:oxidoreductase activity"/>
    <property type="evidence" value="ECO:0007669"/>
    <property type="project" value="UniProtKB-UniRule"/>
</dbReference>
<keyword evidence="2 5" id="KW-0285">Flavoprotein</keyword>
<evidence type="ECO:0000256" key="2">
    <source>
        <dbReference type="ARBA" id="ARBA00022630"/>
    </source>
</evidence>
<dbReference type="Proteomes" id="UP000251197">
    <property type="component" value="Unassembled WGS sequence"/>
</dbReference>
<protein>
    <recommendedName>
        <fullName evidence="5">Protein FixC</fullName>
    </recommendedName>
</protein>
<organism evidence="6 7">
    <name type="scientific">Cedecea neteri</name>
    <dbReference type="NCBI Taxonomy" id="158822"/>
    <lineage>
        <taxon>Bacteria</taxon>
        <taxon>Pseudomonadati</taxon>
        <taxon>Pseudomonadota</taxon>
        <taxon>Gammaproteobacteria</taxon>
        <taxon>Enterobacterales</taxon>
        <taxon>Enterobacteriaceae</taxon>
        <taxon>Cedecea</taxon>
    </lineage>
</organism>
<dbReference type="AlphaFoldDB" id="A0A2X2T643"/>
<dbReference type="Gene3D" id="3.30.9.90">
    <property type="match status" value="1"/>
</dbReference>
<dbReference type="EMBL" id="UAVU01000003">
    <property type="protein sequence ID" value="SQA99754.1"/>
    <property type="molecule type" value="Genomic_DNA"/>
</dbReference>
<gene>
    <name evidence="6" type="ORF">NCTC12120_03683</name>
</gene>
<evidence type="ECO:0000313" key="6">
    <source>
        <dbReference type="EMBL" id="SQA99754.1"/>
    </source>
</evidence>
<reference evidence="6 7" key="1">
    <citation type="submission" date="2018-06" db="EMBL/GenBank/DDBJ databases">
        <authorList>
            <consortium name="Pathogen Informatics"/>
            <person name="Doyle S."/>
        </authorList>
    </citation>
    <scope>NUCLEOTIDE SEQUENCE [LARGE SCALE GENOMIC DNA]</scope>
    <source>
        <strain evidence="6 7">NCTC12120</strain>
    </source>
</reference>
<evidence type="ECO:0000256" key="5">
    <source>
        <dbReference type="RuleBase" id="RU366069"/>
    </source>
</evidence>
<proteinExistence type="inferred from homology"/>
<comment type="function">
    <text evidence="5">Part of an electron transfer system.</text>
</comment>
<dbReference type="InterPro" id="IPR039651">
    <property type="entry name" value="FixC-like"/>
</dbReference>
<dbReference type="SUPFAM" id="SSF54373">
    <property type="entry name" value="FAD-linked reductases, C-terminal domain"/>
    <property type="match status" value="1"/>
</dbReference>
<evidence type="ECO:0000256" key="1">
    <source>
        <dbReference type="ARBA" id="ARBA00001974"/>
    </source>
</evidence>
<comment type="similarity">
    <text evidence="5">Belongs to the ETF-QO/FixC family.</text>
</comment>
<dbReference type="PANTHER" id="PTHR43624">
    <property type="entry name" value="ELECTRON TRANSFER FLAVOPROTEIN-QUINONE OXIDOREDUCTASE YDIS-RELATED"/>
    <property type="match status" value="1"/>
</dbReference>
<dbReference type="PANTHER" id="PTHR43624:SF2">
    <property type="entry name" value="ELECTRON TRANSFER FLAVOPROTEIN-QUINONE OXIDOREDUCTASE YDIS-RELATED"/>
    <property type="match status" value="1"/>
</dbReference>